<dbReference type="Pfam" id="PF00534">
    <property type="entry name" value="Glycos_transf_1"/>
    <property type="match status" value="1"/>
</dbReference>
<reference evidence="4 5" key="1">
    <citation type="journal article" date="2015" name="Int. J. Syst. Evol. Microbiol.">
        <title>Halomonas salicampi sp. nov., a halotolerant and alkalitolerant bacterium isolated from a saltern soil.</title>
        <authorList>
            <person name="Lee J.C."/>
            <person name="Kim Y.S."/>
            <person name="Yun B.S."/>
            <person name="Whang K.S."/>
        </authorList>
    </citation>
    <scope>NUCLEOTIDE SEQUENCE [LARGE SCALE GENOMIC DNA]</scope>
    <source>
        <strain evidence="4 5">BH103</strain>
    </source>
</reference>
<dbReference type="PANTHER" id="PTHR12526:SF510">
    <property type="entry name" value="D-INOSITOL 3-PHOSPHATE GLYCOSYLTRANSFERASE"/>
    <property type="match status" value="1"/>
</dbReference>
<dbReference type="Gene3D" id="3.40.50.2000">
    <property type="entry name" value="Glycogen Phosphorylase B"/>
    <property type="match status" value="4"/>
</dbReference>
<accession>A0A7Z0RUC8</accession>
<keyword evidence="5" id="KW-1185">Reference proteome</keyword>
<protein>
    <submittedName>
        <fullName evidence="4">Glycosyltransferase family 4 protein</fullName>
    </submittedName>
</protein>
<gene>
    <name evidence="4" type="ORF">HZS81_06190</name>
</gene>
<evidence type="ECO:0000313" key="5">
    <source>
        <dbReference type="Proteomes" id="UP000586119"/>
    </source>
</evidence>
<dbReference type="Pfam" id="PF13692">
    <property type="entry name" value="Glyco_trans_1_4"/>
    <property type="match status" value="1"/>
</dbReference>
<feature type="domain" description="Glycosyl transferase family 1" evidence="3">
    <location>
        <begin position="240"/>
        <end position="393"/>
    </location>
</feature>
<evidence type="ECO:0000256" key="2">
    <source>
        <dbReference type="ARBA" id="ARBA00022679"/>
    </source>
</evidence>
<dbReference type="PANTHER" id="PTHR12526">
    <property type="entry name" value="GLYCOSYLTRANSFERASE"/>
    <property type="match status" value="1"/>
</dbReference>
<proteinExistence type="predicted"/>
<keyword evidence="1" id="KW-0328">Glycosyltransferase</keyword>
<dbReference type="GO" id="GO:0016757">
    <property type="term" value="F:glycosyltransferase activity"/>
    <property type="evidence" value="ECO:0007669"/>
    <property type="project" value="InterPro"/>
</dbReference>
<organism evidence="4 5">
    <name type="scientific">Vreelandella salicampi</name>
    <dbReference type="NCBI Taxonomy" id="1449798"/>
    <lineage>
        <taxon>Bacteria</taxon>
        <taxon>Pseudomonadati</taxon>
        <taxon>Pseudomonadota</taxon>
        <taxon>Gammaproteobacteria</taxon>
        <taxon>Oceanospirillales</taxon>
        <taxon>Halomonadaceae</taxon>
        <taxon>Vreelandella</taxon>
    </lineage>
</organism>
<evidence type="ECO:0000256" key="1">
    <source>
        <dbReference type="ARBA" id="ARBA00022676"/>
    </source>
</evidence>
<dbReference type="GO" id="GO:1901135">
    <property type="term" value="P:carbohydrate derivative metabolic process"/>
    <property type="evidence" value="ECO:0007669"/>
    <property type="project" value="UniProtKB-ARBA"/>
</dbReference>
<comment type="caution">
    <text evidence="4">The sequence shown here is derived from an EMBL/GenBank/DDBJ whole genome shotgun (WGS) entry which is preliminary data.</text>
</comment>
<evidence type="ECO:0000313" key="4">
    <source>
        <dbReference type="EMBL" id="NYS60354.1"/>
    </source>
</evidence>
<dbReference type="RefSeq" id="WP_179929681.1">
    <property type="nucleotide sequence ID" value="NZ_JACCDF010000003.1"/>
</dbReference>
<dbReference type="SUPFAM" id="SSF53756">
    <property type="entry name" value="UDP-Glycosyltransferase/glycogen phosphorylase"/>
    <property type="match status" value="2"/>
</dbReference>
<keyword evidence="2 4" id="KW-0808">Transferase</keyword>
<dbReference type="EMBL" id="JACCDF010000003">
    <property type="protein sequence ID" value="NYS60354.1"/>
    <property type="molecule type" value="Genomic_DNA"/>
</dbReference>
<name>A0A7Z0RUC8_9GAMM</name>
<sequence>MKIALVAPSGVPFAVGGAEKLWWGLLHHTNQLTDHQMELIKLPSPERNFAELMTSYERFSQLDLSHFDRVISTKYPAWMVGHPEHYLYLQHTLRGLYDTYPWPGRAAFDAFSPNAWPGDKSRRAIRLLRHHPDIRRLRRLLAARPEREQLPELFACVNRLLQGRTLPRRVSDKLFVFPGPLSRAVIHHLDAIATAPGAITSYAAISQNVTRRAHYFPRGVPVKVIHHPSDLAWPETPTEAPSPTPYFFTVSRLDAPKRLDLLVRAFLRTEIDAQLWIAGTGPMAETLKTLAADDARVRFLGFVRDSDVARLYQHALAVPFLPFDEDYGLITVEAMQAGKPVITTRDAGGVNEFVRHGETGWCVAPEPDALAEALTEAASEPAKTHAMGVKARRAVAHVTWPDTVRELIEALGTSLNAHFPTVKGLGAGAHWLVLNTFPVYPPMGGGQSRMFHFYRHVASELGVKVTLLVLAPENSGEQCREIAPGLWEHRIPLSPEQAQKQRALNKALEVPVDDIAAVEGFRDNPRFIAMLKYYAPQATLGVCAHPYLVHAMGEYVNAPFWYEAHNVESRLKRTILTDALAQGGDVAVQAHKALAAVENAEQRACVESEEIIACAEGDLIDFRHAYALPANKGQVVPNCADLTQLPFIDVDQRLRWQQRLQQTRPVALFLGSWHGPNLEAADFICQTLAPACPEVVFLLAGSLCDHPQYRHLPPNVRALGRVSDRELKVLLASVSVALNPMFSGSGSNLKMLDYTASGVPVLTTAFGNRGLDFSEQAVWIAEQHDWPRALRELLDAPQHERHAHVALARERTEEVFSWPLAVRRLADCHS</sequence>
<dbReference type="Proteomes" id="UP000586119">
    <property type="component" value="Unassembled WGS sequence"/>
</dbReference>
<dbReference type="InterPro" id="IPR001296">
    <property type="entry name" value="Glyco_trans_1"/>
</dbReference>
<evidence type="ECO:0000259" key="3">
    <source>
        <dbReference type="Pfam" id="PF00534"/>
    </source>
</evidence>
<dbReference type="CDD" id="cd03801">
    <property type="entry name" value="GT4_PimA-like"/>
    <property type="match status" value="2"/>
</dbReference>
<dbReference type="AlphaFoldDB" id="A0A7Z0RUC8"/>